<feature type="compositionally biased region" description="Gly residues" evidence="5">
    <location>
        <begin position="1307"/>
        <end position="1323"/>
    </location>
</feature>
<comment type="caution">
    <text evidence="6">The sequence shown here is derived from an EMBL/GenBank/DDBJ whole genome shotgun (WGS) entry which is preliminary data.</text>
</comment>
<dbReference type="InterPro" id="IPR028994">
    <property type="entry name" value="Integrin_alpha_N"/>
</dbReference>
<dbReference type="Pfam" id="PF18884">
    <property type="entry name" value="TSP3_bac"/>
    <property type="match status" value="4"/>
</dbReference>
<evidence type="ECO:0000256" key="1">
    <source>
        <dbReference type="ARBA" id="ARBA00004613"/>
    </source>
</evidence>
<proteinExistence type="predicted"/>
<evidence type="ECO:0000256" key="4">
    <source>
        <dbReference type="ARBA" id="ARBA00022837"/>
    </source>
</evidence>
<feature type="compositionally biased region" description="Gly residues" evidence="5">
    <location>
        <begin position="1287"/>
        <end position="1298"/>
    </location>
</feature>
<keyword evidence="3" id="KW-0732">Signal</keyword>
<dbReference type="PANTHER" id="PTHR37467:SF1">
    <property type="entry name" value="EXPORTED CALCIUM-BINDING GLYCOPROTEIN"/>
    <property type="match status" value="1"/>
</dbReference>
<evidence type="ECO:0000256" key="2">
    <source>
        <dbReference type="ARBA" id="ARBA00022525"/>
    </source>
</evidence>
<dbReference type="Proteomes" id="UP001269819">
    <property type="component" value="Unassembled WGS sequence"/>
</dbReference>
<accession>A0ABU3VVP0</accession>
<protein>
    <submittedName>
        <fullName evidence="6">Uncharacterized protein</fullName>
    </submittedName>
</protein>
<dbReference type="PANTHER" id="PTHR37467">
    <property type="entry name" value="EXPORTED CALCIUM-BINDING GLYCOPROTEIN-RELATED"/>
    <property type="match status" value="1"/>
</dbReference>
<organism evidence="6 7">
    <name type="scientific">Marinobacter xestospongiae</name>
    <dbReference type="NCBI Taxonomy" id="994319"/>
    <lineage>
        <taxon>Bacteria</taxon>
        <taxon>Pseudomonadati</taxon>
        <taxon>Pseudomonadota</taxon>
        <taxon>Gammaproteobacteria</taxon>
        <taxon>Pseudomonadales</taxon>
        <taxon>Marinobacteraceae</taxon>
        <taxon>Marinobacter</taxon>
    </lineage>
</organism>
<evidence type="ECO:0000256" key="3">
    <source>
        <dbReference type="ARBA" id="ARBA00022729"/>
    </source>
</evidence>
<reference evidence="6 7" key="1">
    <citation type="submission" date="2023-10" db="EMBL/GenBank/DDBJ databases">
        <title>Characteristics and mechanism of a salt-tolerant marine origin heterotrophic nitrifying- aerobic denitrifying bacteria Marinobacter xestospongiae HN1.</title>
        <authorList>
            <person name="Qi R."/>
        </authorList>
    </citation>
    <scope>NUCLEOTIDE SEQUENCE [LARGE SCALE GENOMIC DNA]</scope>
    <source>
        <strain evidence="6 7">HN1</strain>
    </source>
</reference>
<name>A0ABU3VVP0_9GAMM</name>
<feature type="region of interest" description="Disordered" evidence="5">
    <location>
        <begin position="471"/>
        <end position="500"/>
    </location>
</feature>
<gene>
    <name evidence="6" type="ORF">RYS15_06145</name>
</gene>
<evidence type="ECO:0000256" key="5">
    <source>
        <dbReference type="SAM" id="MobiDB-lite"/>
    </source>
</evidence>
<dbReference type="InterPro" id="IPR053180">
    <property type="entry name" value="Ca-binding_acidic-repeat"/>
</dbReference>
<sequence length="1477" mass="155818">MLADDAGNGLTMSGPGDYDVDILDTGTLRVEQNPPGLICGIGNTNGQPTVTCVAVFDHRSQCNTGTDSDKDGVTDCQEMLDDDTDPWDQFDHKGIKPGLTVYHFGEWQGSSLLIKDGLGRELAISQKGHHQLGDLDLNSLYVKANPRNAFCELKAVDDFVAVNCHDTTLSADACVFSTDSDGDGISDCQEKFEDGTDPWDSLDHSGNLPELTVHQVGEWEEGSLVIRDGFGGHLTINQGGHYQLGELDRSSLYVKTNPRQTFCELRAEDSRILVSCHDKTIAAEACVFSTDSDGDGVTDCTEYFSDGTDAWDAEDHSDVQSFLTILQQGTWGHGSLSLQDALGETRHYNQDGIYPLRGIDLETAEIVAAPYGLFCTLTTAPRELTVHCGDTIVGECSHQVDSDADGLSDCDEFEKGTNPWLADTDGDGKNDLIEVNLYSQSSGIRNNPLIANTPELGVQIVTKPKATIHYSQGQSVSTGESTSQETAFSASQTRTTGSERSIEYANSETLAHAHSIDVGLSFKASIIPSTEVTISNSFSRELNHTTTEGAAFSYSAAQSTENSASYQQAVDRSQQSNVDMTSAELQVGLRLKNLSFTDYSVADLVLSAYWIDPANPHRLETIGNLTFDNAADKGITMIGNSTSELLIFSIKDLPLDKALRIMRRSEQIMVRPASYALRVADGSNALLGDEDVAERTARVEMDFGAGGFGTINKRVAVNRGVTDFTSAYDILHQVFGMPFEQGRRSWANSNGLNAPTVESAHGLVALNGLDMNSDLGSYWQVSHERLTGNGYGQREVINYNLLESGYDLRDIEVHTGDVLVFSYVTDTDRDGLTNQVEANIGTSSTDIDSDGDGISDGLEVTGWYYSTEPDGHCYGKAEVPDYRIFSDPLLADSDDDGINDGDEVLDCTAPSFKTNVDVSASADYLSEGDTLMLQADSTQFPPSASYTWQLIEGPRNSGGGFDQVVEVATGARVQFAVNGVGKQRWQLSVVSDGEERLAEVEVLVVKDIAKAVFVDTAADPGVKTGSYEAPYPSLAEALVGASGPNARTDIYMVGSQQHDHRGATIDLSEAVSFYGGFDQDWYYTGGKTELQLHSPGLRYADVDPYATITVKGMKLTQVDADQAVALRVDGAGAGQLNIVDSDISAGNATGQAKLSAGVDKRQGLSSYGLHLLAPVKVAITNSRIVAGSGATGLDGQAGQHGMDLGGYLAGFTKNKGRGVCNNPVHPDGWRHAPDDIRHTDKIWWGCGPDAVWDWGKSARPANGGASGESARASNDIFSHYYVPASGEDGGLGEPGSGGSAAWDSGPSFGGVGGGGGQGGTGGSGGGGSFAIWANNQQAGGSVVIDIRSGSRIVAGGGGDGGAGKIGGKGGKAADGWDGGGKGAKGGHGGHGGGGVGGTVAAIALSGSASVSVHDALIETSAPGKGGFHAVPLVAGGDRGNAFSYYYIDAGNGYNRVSESSSVRHNINGEPSKKENVQ</sequence>
<keyword evidence="2" id="KW-0964">Secreted</keyword>
<evidence type="ECO:0000313" key="7">
    <source>
        <dbReference type="Proteomes" id="UP001269819"/>
    </source>
</evidence>
<dbReference type="EMBL" id="JAWIIJ010000003">
    <property type="protein sequence ID" value="MDV2078256.1"/>
    <property type="molecule type" value="Genomic_DNA"/>
</dbReference>
<evidence type="ECO:0000313" key="6">
    <source>
        <dbReference type="EMBL" id="MDV2078256.1"/>
    </source>
</evidence>
<dbReference type="InterPro" id="IPR059100">
    <property type="entry name" value="TSP3_bac"/>
</dbReference>
<comment type="subcellular location">
    <subcellularLocation>
        <location evidence="1">Secreted</location>
    </subcellularLocation>
</comment>
<keyword evidence="7" id="KW-1185">Reference proteome</keyword>
<feature type="region of interest" description="Disordered" evidence="5">
    <location>
        <begin position="1287"/>
        <end position="1323"/>
    </location>
</feature>
<dbReference type="SUPFAM" id="SSF69318">
    <property type="entry name" value="Integrin alpha N-terminal domain"/>
    <property type="match status" value="1"/>
</dbReference>
<keyword evidence="4" id="KW-0106">Calcium</keyword>